<accession>A0A4R5ENU2</accession>
<evidence type="ECO:0000313" key="3">
    <source>
        <dbReference type="Proteomes" id="UP000295136"/>
    </source>
</evidence>
<proteinExistence type="predicted"/>
<dbReference type="RefSeq" id="WP_132637450.1">
    <property type="nucleotide sequence ID" value="NZ_SMLD01000133.1"/>
</dbReference>
<dbReference type="AlphaFoldDB" id="A0A4R5ENU2"/>
<keyword evidence="3" id="KW-1185">Reference proteome</keyword>
<comment type="caution">
    <text evidence="2">The sequence shown here is derived from an EMBL/GenBank/DDBJ whole genome shotgun (WGS) entry which is preliminary data.</text>
</comment>
<evidence type="ECO:0000256" key="1">
    <source>
        <dbReference type="SAM" id="MobiDB-lite"/>
    </source>
</evidence>
<evidence type="ECO:0000313" key="2">
    <source>
        <dbReference type="EMBL" id="TDE36399.1"/>
    </source>
</evidence>
<dbReference type="EMBL" id="SMLD01000133">
    <property type="protein sequence ID" value="TDE36399.1"/>
    <property type="molecule type" value="Genomic_DNA"/>
</dbReference>
<organism evidence="2 3">
    <name type="scientific">Nonomuraea mesophila</name>
    <dbReference type="NCBI Taxonomy" id="2530382"/>
    <lineage>
        <taxon>Bacteria</taxon>
        <taxon>Bacillati</taxon>
        <taxon>Actinomycetota</taxon>
        <taxon>Actinomycetes</taxon>
        <taxon>Streptosporangiales</taxon>
        <taxon>Streptosporangiaceae</taxon>
        <taxon>Nonomuraea</taxon>
    </lineage>
</organism>
<sequence>MVALLAGCGSSEPPAPAPSGPPDGVSVTLGQWRSDEPAHRLQVAVRNTRDTPVYFADVQLVTPSFRTVPASRAGAAIGRTERTDLPIPYGAARCSSGGLPQLRPATVVAHLRVGSEPLREVTFDLPHPDPLLARLLRDECSEYLVRQAVSITFGQEWTESGKVMRGELIVTRRGAGAVKLAAMGGTTHYNVAYDGRSLGALPSAEQRLEIPVELTPARCDGHAFGEAKKAFQFPVRASIDGGEERVIVVAPPKPLQDRLIGFAFRACGFGR</sequence>
<name>A0A4R5ENU2_9ACTN</name>
<reference evidence="2 3" key="1">
    <citation type="submission" date="2019-03" db="EMBL/GenBank/DDBJ databases">
        <title>Draft genome sequences of novel Actinobacteria.</title>
        <authorList>
            <person name="Sahin N."/>
            <person name="Ay H."/>
            <person name="Saygin H."/>
        </authorList>
    </citation>
    <scope>NUCLEOTIDE SEQUENCE [LARGE SCALE GENOMIC DNA]</scope>
    <source>
        <strain evidence="2 3">6K102</strain>
    </source>
</reference>
<gene>
    <name evidence="2" type="ORF">E1295_35310</name>
</gene>
<feature type="region of interest" description="Disordered" evidence="1">
    <location>
        <begin position="7"/>
        <end position="26"/>
    </location>
</feature>
<protein>
    <submittedName>
        <fullName evidence="2">Uncharacterized protein</fullName>
    </submittedName>
</protein>
<dbReference type="Proteomes" id="UP000295136">
    <property type="component" value="Unassembled WGS sequence"/>
</dbReference>